<reference evidence="7 8" key="1">
    <citation type="submission" date="2018-03" db="EMBL/GenBank/DDBJ databases">
        <title>Ahniella affigens gen. nov., sp. nov., a gammaproteobacterium isolated from sandy soil near a stream.</title>
        <authorList>
            <person name="Ko Y."/>
            <person name="Kim J.-H."/>
        </authorList>
    </citation>
    <scope>NUCLEOTIDE SEQUENCE [LARGE SCALE GENOMIC DNA]</scope>
    <source>
        <strain evidence="7 8">D13</strain>
    </source>
</reference>
<evidence type="ECO:0000256" key="3">
    <source>
        <dbReference type="ARBA" id="ARBA00022777"/>
    </source>
</evidence>
<dbReference type="PANTHER" id="PTHR43289:SF34">
    <property type="entry name" value="SERINE_THREONINE-PROTEIN KINASE YBDM-RELATED"/>
    <property type="match status" value="1"/>
</dbReference>
<evidence type="ECO:0000313" key="7">
    <source>
        <dbReference type="EMBL" id="AVP98539.1"/>
    </source>
</evidence>
<organism evidence="7 8">
    <name type="scientific">Ahniella affigens</name>
    <dbReference type="NCBI Taxonomy" id="2021234"/>
    <lineage>
        <taxon>Bacteria</taxon>
        <taxon>Pseudomonadati</taxon>
        <taxon>Pseudomonadota</taxon>
        <taxon>Gammaproteobacteria</taxon>
        <taxon>Lysobacterales</taxon>
        <taxon>Rhodanobacteraceae</taxon>
        <taxon>Ahniella</taxon>
    </lineage>
</organism>
<feature type="repeat" description="TPR" evidence="5">
    <location>
        <begin position="655"/>
        <end position="688"/>
    </location>
</feature>
<dbReference type="InterPro" id="IPR011990">
    <property type="entry name" value="TPR-like_helical_dom_sf"/>
</dbReference>
<dbReference type="Pfam" id="PF13374">
    <property type="entry name" value="TPR_10"/>
    <property type="match status" value="1"/>
</dbReference>
<dbReference type="GO" id="GO:0005524">
    <property type="term" value="F:ATP binding"/>
    <property type="evidence" value="ECO:0007669"/>
    <property type="project" value="UniProtKB-KW"/>
</dbReference>
<dbReference type="Proteomes" id="UP000241074">
    <property type="component" value="Chromosome"/>
</dbReference>
<dbReference type="InterPro" id="IPR000719">
    <property type="entry name" value="Prot_kinase_dom"/>
</dbReference>
<name>A0A2P1PUM4_9GAMM</name>
<reference evidence="7 8" key="2">
    <citation type="submission" date="2018-03" db="EMBL/GenBank/DDBJ databases">
        <authorList>
            <person name="Keele B.F."/>
        </authorList>
    </citation>
    <scope>NUCLEOTIDE SEQUENCE [LARGE SCALE GENOMIC DNA]</scope>
    <source>
        <strain evidence="7 8">D13</strain>
    </source>
</reference>
<sequence length="917" mass="100112">MSAIEPGSTRFVRLEQLFHEALALPVANRAAFVAVATAGDPDLATALDEMLSYEQTNETGLSSSISDVASTLAVPADRSGERIGPYVLSARIRFGGMAEIYAAERADGQFAQQVAIKIVRADRPLAGMAALFQVERELLARLRHPHICQFFDGGSTSSGEPYFVMERLVGTTLTKACVEQHLPWRVVTRHVLDLCSAVAHIHGLLIVHRDIKPDNVLIADGPTGPVVKLLDFGIAGALKEDSQLSNTPGQSWYSQHYAAPEVVAGQAAGVAADVFSLGRVLQDLAPLFPADRRAEVVLIADKACAEQASERYLSVAALADDLARIRDRLPISIKPRQAWYVGWRFVQRHALALSVGTMMALLVGLALVREVTLRRSAQAATVLALDERDKAEAIRDFLLQAYEAASPETNQGRDLPVSELLDQQVEALQRPDSALAPSVRSDLLATLGATLMNLGRFERAEQSMAEAASVLDEMGEQGSLRWARLMLVRAQNAQRRDQFERAETWFKDVEQAQGWQGRGSDSLDVESTLYSSWAVVAQRASRQDEAEALIQRALNARRQRDLARGGPPETATYLVTLGAIQSARGNFDTALSTFESAYQENQRQHRDRTLEHLALLGWIGITLDRLAQPERAEPYLREAIVVAELLFKKPHPKLSSAYGNLGTMFLVNGRYAEAAPLLERGLEVMQELGDSSSAVYQTRINNLSRLALEREDLATAEPLLAELLSLRRKTFGDHSDRAALALLAKARLALLQSNPNRAADCLAEVRSILDKLPPSLAATLLPDLLLTDAETEAALGHQVAAQAKLAAFDQGPYLETSQNERDRSLWQFQRGRILVALSQPKAANTALQQALAGFGGPAAHCAHPICAQIQVRLAALAIQDDRQVEAATRLKLALPILEANMAPHSQSLKEARAFAKR</sequence>
<accession>A0A2P1PUM4</accession>
<gene>
    <name evidence="7" type="ORF">C7S18_15690</name>
</gene>
<dbReference type="InterPro" id="IPR008271">
    <property type="entry name" value="Ser/Thr_kinase_AS"/>
</dbReference>
<dbReference type="Gene3D" id="1.10.510.10">
    <property type="entry name" value="Transferase(Phosphotransferase) domain 1"/>
    <property type="match status" value="1"/>
</dbReference>
<dbReference type="SUPFAM" id="SSF48452">
    <property type="entry name" value="TPR-like"/>
    <property type="match status" value="1"/>
</dbReference>
<dbReference type="CDD" id="cd14014">
    <property type="entry name" value="STKc_PknB_like"/>
    <property type="match status" value="1"/>
</dbReference>
<dbReference type="RefSeq" id="WP_106892460.1">
    <property type="nucleotide sequence ID" value="NZ_CP027860.1"/>
</dbReference>
<evidence type="ECO:0000256" key="5">
    <source>
        <dbReference type="PROSITE-ProRule" id="PRU00339"/>
    </source>
</evidence>
<dbReference type="PROSITE" id="PS00108">
    <property type="entry name" value="PROTEIN_KINASE_ST"/>
    <property type="match status" value="1"/>
</dbReference>
<evidence type="ECO:0000259" key="6">
    <source>
        <dbReference type="PROSITE" id="PS50011"/>
    </source>
</evidence>
<evidence type="ECO:0000256" key="4">
    <source>
        <dbReference type="ARBA" id="ARBA00022840"/>
    </source>
</evidence>
<evidence type="ECO:0000256" key="2">
    <source>
        <dbReference type="ARBA" id="ARBA00022741"/>
    </source>
</evidence>
<evidence type="ECO:0000313" key="8">
    <source>
        <dbReference type="Proteomes" id="UP000241074"/>
    </source>
</evidence>
<dbReference type="SUPFAM" id="SSF56112">
    <property type="entry name" value="Protein kinase-like (PK-like)"/>
    <property type="match status" value="1"/>
</dbReference>
<protein>
    <recommendedName>
        <fullName evidence="6">Protein kinase domain-containing protein</fullName>
    </recommendedName>
</protein>
<feature type="domain" description="Protein kinase" evidence="6">
    <location>
        <begin position="86"/>
        <end position="340"/>
    </location>
</feature>
<keyword evidence="5" id="KW-0802">TPR repeat</keyword>
<dbReference type="KEGG" id="xba:C7S18_15690"/>
<dbReference type="OrthoDB" id="9783151at2"/>
<dbReference type="PROSITE" id="PS50011">
    <property type="entry name" value="PROTEIN_KINASE_DOM"/>
    <property type="match status" value="1"/>
</dbReference>
<dbReference type="AlphaFoldDB" id="A0A2P1PUM4"/>
<dbReference type="SMART" id="SM00220">
    <property type="entry name" value="S_TKc"/>
    <property type="match status" value="1"/>
</dbReference>
<dbReference type="EMBL" id="CP027860">
    <property type="protein sequence ID" value="AVP98539.1"/>
    <property type="molecule type" value="Genomic_DNA"/>
</dbReference>
<dbReference type="PROSITE" id="PS50005">
    <property type="entry name" value="TPR"/>
    <property type="match status" value="2"/>
</dbReference>
<keyword evidence="3" id="KW-0418">Kinase</keyword>
<proteinExistence type="predicted"/>
<dbReference type="PANTHER" id="PTHR43289">
    <property type="entry name" value="MITOGEN-ACTIVATED PROTEIN KINASE KINASE KINASE 20-RELATED"/>
    <property type="match status" value="1"/>
</dbReference>
<keyword evidence="2" id="KW-0547">Nucleotide-binding</keyword>
<keyword evidence="4" id="KW-0067">ATP-binding</keyword>
<dbReference type="Pfam" id="PF00069">
    <property type="entry name" value="Pkinase"/>
    <property type="match status" value="1"/>
</dbReference>
<keyword evidence="1" id="KW-0808">Transferase</keyword>
<dbReference type="GO" id="GO:0004674">
    <property type="term" value="F:protein serine/threonine kinase activity"/>
    <property type="evidence" value="ECO:0007669"/>
    <property type="project" value="TreeGrafter"/>
</dbReference>
<keyword evidence="8" id="KW-1185">Reference proteome</keyword>
<dbReference type="SMART" id="SM00028">
    <property type="entry name" value="TPR"/>
    <property type="match status" value="5"/>
</dbReference>
<dbReference type="Pfam" id="PF13424">
    <property type="entry name" value="TPR_12"/>
    <property type="match status" value="2"/>
</dbReference>
<feature type="repeat" description="TPR" evidence="5">
    <location>
        <begin position="571"/>
        <end position="604"/>
    </location>
</feature>
<dbReference type="InterPro" id="IPR019734">
    <property type="entry name" value="TPR_rpt"/>
</dbReference>
<dbReference type="InterPro" id="IPR011009">
    <property type="entry name" value="Kinase-like_dom_sf"/>
</dbReference>
<dbReference type="Gene3D" id="1.25.40.10">
    <property type="entry name" value="Tetratricopeptide repeat domain"/>
    <property type="match status" value="2"/>
</dbReference>
<evidence type="ECO:0000256" key="1">
    <source>
        <dbReference type="ARBA" id="ARBA00022679"/>
    </source>
</evidence>